<keyword evidence="2" id="KW-1133">Transmembrane helix</keyword>
<dbReference type="Proteomes" id="UP001256673">
    <property type="component" value="Unassembled WGS sequence"/>
</dbReference>
<dbReference type="EMBL" id="JAWDIU010000001">
    <property type="protein sequence ID" value="MDU0326403.1"/>
    <property type="molecule type" value="Genomic_DNA"/>
</dbReference>
<comment type="caution">
    <text evidence="3">The sequence shown here is derived from an EMBL/GenBank/DDBJ whole genome shotgun (WGS) entry which is preliminary data.</text>
</comment>
<organism evidence="3 4">
    <name type="scientific">Microbacterium algihabitans</name>
    <dbReference type="NCBI Taxonomy" id="3075992"/>
    <lineage>
        <taxon>Bacteria</taxon>
        <taxon>Bacillati</taxon>
        <taxon>Actinomycetota</taxon>
        <taxon>Actinomycetes</taxon>
        <taxon>Micrococcales</taxon>
        <taxon>Microbacteriaceae</taxon>
        <taxon>Microbacterium</taxon>
    </lineage>
</organism>
<evidence type="ECO:0000256" key="1">
    <source>
        <dbReference type="SAM" id="MobiDB-lite"/>
    </source>
</evidence>
<proteinExistence type="predicted"/>
<keyword evidence="2" id="KW-0812">Transmembrane</keyword>
<feature type="region of interest" description="Disordered" evidence="1">
    <location>
        <begin position="1"/>
        <end position="20"/>
    </location>
</feature>
<evidence type="ECO:0000313" key="3">
    <source>
        <dbReference type="EMBL" id="MDU0326403.1"/>
    </source>
</evidence>
<evidence type="ECO:0008006" key="5">
    <source>
        <dbReference type="Google" id="ProtNLM"/>
    </source>
</evidence>
<accession>A0ABU3RUA3</accession>
<feature type="transmembrane region" description="Helical" evidence="2">
    <location>
        <begin position="26"/>
        <end position="51"/>
    </location>
</feature>
<gene>
    <name evidence="3" type="ORF">RWH43_06480</name>
</gene>
<name>A0ABU3RUA3_9MICO</name>
<sequence length="477" mass="49837">MSTDSRRAAGAGSSRRARSRKRRGRGFAMAFAVVLVGLVVIGGLGGVVAVAQGPRVTDVQVDPAAAVAASGSRVILTTTQSLETVDPSQVVVEPAAPFTVDTAGRSVGVRFTLPLRDDTDYRITVNGVKGLGAGPSSTLTESFRTPPLQAFLMQRGTPEGDTIFRTDLKGEAGLPVFVHPHIEDFRATANHLVISVRDGETARVIVTDLDGKNQRDIALPGPGFVSNLQSADRGERIGFTFSDADLSAAGGRESRLFTASAADDAPPTEVGLNGGDVRIADYRFVPDTDSMLVLTFDSRLLLTDAQGGNAAPLGSAVSIDGIARGSSVAVVERLEGIREINLTDGSEQGLVEPVDPPGLAGRATPVPGTDAGTIRSFADISSDGVSRSTIVAHVATDGTVDPLVEVPGADTVLQTCVSPSGRYAAVLVAPRAVDNPYDRYQLPLPERLLTHLVEIDTGQEVVALQGFDLSWCQVPPQ</sequence>
<reference evidence="3 4" key="1">
    <citation type="submission" date="2023-09" db="EMBL/GenBank/DDBJ databases">
        <title>Microbacterium fusihabitans sp. nov., Microbacterium phycihabitans sp. nov., and Microbacterium cervinum sp. nov., isolated from dried seaweeds of beach.</title>
        <authorList>
            <person name="Lee S.D."/>
        </authorList>
    </citation>
    <scope>NUCLEOTIDE SEQUENCE [LARGE SCALE GENOMIC DNA]</scope>
    <source>
        <strain evidence="3 4">KSW2-21</strain>
    </source>
</reference>
<protein>
    <recommendedName>
        <fullName evidence="5">SbsA Ig-like domain-containing protein</fullName>
    </recommendedName>
</protein>
<dbReference type="SUPFAM" id="SSF69304">
    <property type="entry name" value="Tricorn protease N-terminal domain"/>
    <property type="match status" value="1"/>
</dbReference>
<keyword evidence="4" id="KW-1185">Reference proteome</keyword>
<dbReference type="Gene3D" id="2.130.10.120">
    <property type="entry name" value="Prolyl oligopeptidase, N-terminal domain"/>
    <property type="match status" value="1"/>
</dbReference>
<evidence type="ECO:0000256" key="2">
    <source>
        <dbReference type="SAM" id="Phobius"/>
    </source>
</evidence>
<dbReference type="RefSeq" id="WP_144831292.1">
    <property type="nucleotide sequence ID" value="NZ_JAWDIU010000001.1"/>
</dbReference>
<keyword evidence="2" id="KW-0472">Membrane</keyword>
<evidence type="ECO:0000313" key="4">
    <source>
        <dbReference type="Proteomes" id="UP001256673"/>
    </source>
</evidence>